<organism evidence="2 3">
    <name type="scientific">Exophiala xenobiotica</name>
    <dbReference type="NCBI Taxonomy" id="348802"/>
    <lineage>
        <taxon>Eukaryota</taxon>
        <taxon>Fungi</taxon>
        <taxon>Dikarya</taxon>
        <taxon>Ascomycota</taxon>
        <taxon>Pezizomycotina</taxon>
        <taxon>Eurotiomycetes</taxon>
        <taxon>Chaetothyriomycetidae</taxon>
        <taxon>Chaetothyriales</taxon>
        <taxon>Herpotrichiellaceae</taxon>
        <taxon>Exophiala</taxon>
    </lineage>
</organism>
<gene>
    <name evidence="2" type="ORF">PV05_03658</name>
</gene>
<feature type="compositionally biased region" description="Basic and acidic residues" evidence="1">
    <location>
        <begin position="90"/>
        <end position="126"/>
    </location>
</feature>
<dbReference type="Proteomes" id="UP000054342">
    <property type="component" value="Unassembled WGS sequence"/>
</dbReference>
<dbReference type="OrthoDB" id="4120828at2759"/>
<protein>
    <submittedName>
        <fullName evidence="2">Uncharacterized protein</fullName>
    </submittedName>
</protein>
<sequence length="136" mass="14496">MPVLDKLDKLMHPKKHTAGEQAPADAPPAEGQAPQPTAAETPAQAVTAPAVEATPAAPGGETTPKRRQSIVDKLEEQVDKLLHRRSSGAEGKEHPAVGEGEQPKKEGEHKFHWPHLGKEEKKKEEPAAEQPAPVAA</sequence>
<accession>A0A0D2C2X3</accession>
<dbReference type="GeneID" id="25325566"/>
<dbReference type="RefSeq" id="XP_013319775.1">
    <property type="nucleotide sequence ID" value="XM_013464321.1"/>
</dbReference>
<feature type="compositionally biased region" description="Basic and acidic residues" evidence="1">
    <location>
        <begin position="69"/>
        <end position="81"/>
    </location>
</feature>
<dbReference type="AlphaFoldDB" id="A0A0D2C2X3"/>
<name>A0A0D2C2X3_9EURO</name>
<evidence type="ECO:0000313" key="2">
    <source>
        <dbReference type="EMBL" id="KIW59191.1"/>
    </source>
</evidence>
<keyword evidence="3" id="KW-1185">Reference proteome</keyword>
<evidence type="ECO:0000256" key="1">
    <source>
        <dbReference type="SAM" id="MobiDB-lite"/>
    </source>
</evidence>
<evidence type="ECO:0000313" key="3">
    <source>
        <dbReference type="Proteomes" id="UP000054342"/>
    </source>
</evidence>
<dbReference type="HOGENOM" id="CLU_2061512_0_0_1"/>
<feature type="compositionally biased region" description="Basic and acidic residues" evidence="1">
    <location>
        <begin position="1"/>
        <end position="11"/>
    </location>
</feature>
<dbReference type="EMBL" id="KN847318">
    <property type="protein sequence ID" value="KIW59191.1"/>
    <property type="molecule type" value="Genomic_DNA"/>
</dbReference>
<feature type="region of interest" description="Disordered" evidence="1">
    <location>
        <begin position="1"/>
        <end position="136"/>
    </location>
</feature>
<reference evidence="2 3" key="1">
    <citation type="submission" date="2015-01" db="EMBL/GenBank/DDBJ databases">
        <title>The Genome Sequence of Exophiala xenobiotica CBS118157.</title>
        <authorList>
            <consortium name="The Broad Institute Genomics Platform"/>
            <person name="Cuomo C."/>
            <person name="de Hoog S."/>
            <person name="Gorbushina A."/>
            <person name="Stielow B."/>
            <person name="Teixiera M."/>
            <person name="Abouelleil A."/>
            <person name="Chapman S.B."/>
            <person name="Priest M."/>
            <person name="Young S.K."/>
            <person name="Wortman J."/>
            <person name="Nusbaum C."/>
            <person name="Birren B."/>
        </authorList>
    </citation>
    <scope>NUCLEOTIDE SEQUENCE [LARGE SCALE GENOMIC DNA]</scope>
    <source>
        <strain evidence="2 3">CBS 118157</strain>
    </source>
</reference>
<proteinExistence type="predicted"/>
<feature type="compositionally biased region" description="Low complexity" evidence="1">
    <location>
        <begin position="33"/>
        <end position="58"/>
    </location>
</feature>